<keyword evidence="6" id="KW-0869">Chloride channel</keyword>
<keyword evidence="4 6" id="KW-0472">Membrane</keyword>
<dbReference type="RefSeq" id="XP_055866468.1">
    <property type="nucleotide sequence ID" value="XM_056010493.1"/>
</dbReference>
<gene>
    <name evidence="9 10" type="primary">LOC106075719</name>
</gene>
<protein>
    <recommendedName>
        <fullName evidence="6">Bestrophin homolog</fullName>
    </recommendedName>
</protein>
<dbReference type="InterPro" id="IPR000615">
    <property type="entry name" value="Bestrophin"/>
</dbReference>
<evidence type="ECO:0000256" key="7">
    <source>
        <dbReference type="SAM" id="MobiDB-lite"/>
    </source>
</evidence>
<evidence type="ECO:0000256" key="4">
    <source>
        <dbReference type="ARBA" id="ARBA00023136"/>
    </source>
</evidence>
<dbReference type="InterPro" id="IPR021134">
    <property type="entry name" value="Bestrophin-like"/>
</dbReference>
<evidence type="ECO:0000256" key="2">
    <source>
        <dbReference type="ARBA" id="ARBA00022692"/>
    </source>
</evidence>
<feature type="transmembrane region" description="Helical" evidence="6">
    <location>
        <begin position="249"/>
        <end position="272"/>
    </location>
</feature>
<evidence type="ECO:0000256" key="6">
    <source>
        <dbReference type="RuleBase" id="RU363126"/>
    </source>
</evidence>
<feature type="compositionally biased region" description="Low complexity" evidence="7">
    <location>
        <begin position="520"/>
        <end position="532"/>
    </location>
</feature>
<dbReference type="GO" id="GO:0005254">
    <property type="term" value="F:chloride channel activity"/>
    <property type="evidence" value="ECO:0007669"/>
    <property type="project" value="UniProtKB-KW"/>
</dbReference>
<dbReference type="PANTHER" id="PTHR10736">
    <property type="entry name" value="BESTROPHIN"/>
    <property type="match status" value="1"/>
</dbReference>
<proteinExistence type="inferred from homology"/>
<organism evidence="8 9">
    <name type="scientific">Biomphalaria glabrata</name>
    <name type="common">Bloodfluke planorb</name>
    <name type="synonym">Freshwater snail</name>
    <dbReference type="NCBI Taxonomy" id="6526"/>
    <lineage>
        <taxon>Eukaryota</taxon>
        <taxon>Metazoa</taxon>
        <taxon>Spiralia</taxon>
        <taxon>Lophotrochozoa</taxon>
        <taxon>Mollusca</taxon>
        <taxon>Gastropoda</taxon>
        <taxon>Heterobranchia</taxon>
        <taxon>Euthyneura</taxon>
        <taxon>Panpulmonata</taxon>
        <taxon>Hygrophila</taxon>
        <taxon>Lymnaeoidea</taxon>
        <taxon>Planorbidae</taxon>
        <taxon>Biomphalaria</taxon>
    </lineage>
</organism>
<sequence>MTIIYQNRVATTSLGGFLKLLRAWRGSVYKLLYKELIIFISLYAIISLIYRLALTEDQKRVFESIVMELRSASNVIPLSFLLGFYVTFIVQRWWQQFINVPWPDRWWWTPFVTLLLPDRTLFVMATYLHGFDEKSRMMRRSVARYVLFGLILICRAVSVSVMKRFPTIDHIVQAGFITKEEAEMYEKVQCRYLKFWVPMMWANQVLVTARREGRIQTDFGLRMVIECLADFRDKCSVCFVYDWITVPLVYTQVVTFATYSYFAVALLGQQYLDPSQKHPGYTRDFYFPGFTILQFLFYMGWLKVAEQMINPFGEDDDDYDINWLLDRHTAVAFCLTDHCYGRHPALVRDQFWDDLAADVPYTESSFGSIRPNFLGTTFNIDKPNLENEKMIITDHEELNNLPWHQRSRGKGSITGSVLSLFHGRSTRRSPSQATLESTGSMHGSMHGRMHNLVNGKATRYSVISHEQDEMRRSSVDLPVKDETDNSIKAAFQVRQRANTDSDCIDVESKNRKLSLPIQISPSNKPSSSPKSNRFTIEPVKDSDSEPESSNKARRIGHVNAPFLNMEKISRIPELSAIEEGNTVTSMSQFIPELKKVKDEEEQLLQSDNVAVKSQDDPNNNIHRGNRSSYTVSNFEPLISELDEDYITAEASSDPSSPVYPYFDAIDTIDLEDTLMGRRRNVPQAKASRRH</sequence>
<keyword evidence="6" id="KW-0407">Ion channel</keyword>
<feature type="transmembrane region" description="Helical" evidence="6">
    <location>
        <begin position="75"/>
        <end position="94"/>
    </location>
</feature>
<feature type="transmembrane region" description="Helical" evidence="6">
    <location>
        <begin position="142"/>
        <end position="162"/>
    </location>
</feature>
<dbReference type="GO" id="GO:0034707">
    <property type="term" value="C:chloride channel complex"/>
    <property type="evidence" value="ECO:0007669"/>
    <property type="project" value="UniProtKB-KW"/>
</dbReference>
<comment type="function">
    <text evidence="6">Forms chloride channels.</text>
</comment>
<feature type="region of interest" description="Disordered" evidence="7">
    <location>
        <begin position="514"/>
        <end position="555"/>
    </location>
</feature>
<comment type="subcellular location">
    <subcellularLocation>
        <location evidence="6">Cell membrane</location>
        <topology evidence="6">Multi-pass membrane protein</topology>
    </subcellularLocation>
    <subcellularLocation>
        <location evidence="1">Membrane</location>
    </subcellularLocation>
</comment>
<comment type="caution">
    <text evidence="6">Lacks conserved residue(s) required for the propagation of feature annotation.</text>
</comment>
<keyword evidence="6" id="KW-0813">Transport</keyword>
<feature type="transmembrane region" description="Helical" evidence="6">
    <location>
        <begin position="36"/>
        <end position="54"/>
    </location>
</feature>
<name>A0A9W2YUK6_BIOGL</name>
<dbReference type="OMA" id="RWWQQFT"/>
<keyword evidence="6" id="KW-0868">Chloride</keyword>
<dbReference type="AlphaFoldDB" id="A0A9W2YUK6"/>
<keyword evidence="8" id="KW-1185">Reference proteome</keyword>
<evidence type="ECO:0000256" key="3">
    <source>
        <dbReference type="ARBA" id="ARBA00022989"/>
    </source>
</evidence>
<evidence type="ECO:0000313" key="9">
    <source>
        <dbReference type="RefSeq" id="XP_055866468.1"/>
    </source>
</evidence>
<reference evidence="9 10" key="1">
    <citation type="submission" date="2025-04" db="UniProtKB">
        <authorList>
            <consortium name="RefSeq"/>
        </authorList>
    </citation>
    <scope>IDENTIFICATION</scope>
</reference>
<evidence type="ECO:0000313" key="8">
    <source>
        <dbReference type="Proteomes" id="UP001165740"/>
    </source>
</evidence>
<feature type="transmembrane region" description="Helical" evidence="6">
    <location>
        <begin position="284"/>
        <end position="302"/>
    </location>
</feature>
<feature type="compositionally biased region" description="Polar residues" evidence="7">
    <location>
        <begin position="428"/>
        <end position="441"/>
    </location>
</feature>
<keyword evidence="6" id="KW-1003">Cell membrane</keyword>
<dbReference type="OrthoDB" id="201595at2759"/>
<dbReference type="Proteomes" id="UP001165740">
    <property type="component" value="Chromosome 14"/>
</dbReference>
<keyword evidence="3 6" id="KW-1133">Transmembrane helix</keyword>
<feature type="region of interest" description="Disordered" evidence="7">
    <location>
        <begin position="423"/>
        <end position="448"/>
    </location>
</feature>
<dbReference type="Pfam" id="PF01062">
    <property type="entry name" value="Bestrophin"/>
    <property type="match status" value="2"/>
</dbReference>
<keyword evidence="2 6" id="KW-0812">Transmembrane</keyword>
<evidence type="ECO:0000256" key="5">
    <source>
        <dbReference type="ARBA" id="ARBA00034769"/>
    </source>
</evidence>
<dbReference type="GeneID" id="106075719"/>
<dbReference type="RefSeq" id="XP_055866469.1">
    <property type="nucleotide sequence ID" value="XM_056010494.1"/>
</dbReference>
<keyword evidence="6" id="KW-0406">Ion transport</keyword>
<accession>A0A9W2YUK6</accession>
<comment type="similarity">
    <text evidence="5 6">Belongs to the anion channel-forming bestrophin (TC 1.A.46) family. Calcium-sensitive chloride channel subfamily.</text>
</comment>
<dbReference type="GO" id="GO:0005886">
    <property type="term" value="C:plasma membrane"/>
    <property type="evidence" value="ECO:0007669"/>
    <property type="project" value="UniProtKB-SubCell"/>
</dbReference>
<feature type="transmembrane region" description="Helical" evidence="6">
    <location>
        <begin position="106"/>
        <end position="130"/>
    </location>
</feature>
<evidence type="ECO:0000313" key="10">
    <source>
        <dbReference type="RefSeq" id="XP_055866469.1"/>
    </source>
</evidence>
<evidence type="ECO:0000256" key="1">
    <source>
        <dbReference type="ARBA" id="ARBA00004370"/>
    </source>
</evidence>